<evidence type="ECO:0000256" key="4">
    <source>
        <dbReference type="ARBA" id="ARBA00016244"/>
    </source>
</evidence>
<keyword evidence="8" id="KW-0966">Cell projection</keyword>
<dbReference type="InterPro" id="IPR002371">
    <property type="entry name" value="FlgK"/>
</dbReference>
<evidence type="ECO:0000256" key="6">
    <source>
        <dbReference type="ARBA" id="ARBA00023143"/>
    </source>
</evidence>
<dbReference type="Proteomes" id="UP000011820">
    <property type="component" value="Chromosome"/>
</dbReference>
<dbReference type="NCBIfam" id="TIGR02492">
    <property type="entry name" value="flgK_ends"/>
    <property type="match status" value="1"/>
</dbReference>
<comment type="subcellular location">
    <subcellularLocation>
        <location evidence="1">Bacterial flagellum</location>
    </subcellularLocation>
    <subcellularLocation>
        <location evidence="2">Secreted</location>
    </subcellularLocation>
</comment>
<dbReference type="PANTHER" id="PTHR30033:SF1">
    <property type="entry name" value="FLAGELLAR HOOK-ASSOCIATED PROTEIN 1"/>
    <property type="match status" value="1"/>
</dbReference>
<evidence type="ECO:0000256" key="1">
    <source>
        <dbReference type="ARBA" id="ARBA00004365"/>
    </source>
</evidence>
<keyword evidence="9" id="KW-1185">Reference proteome</keyword>
<dbReference type="PANTHER" id="PTHR30033">
    <property type="entry name" value="FLAGELLAR HOOK-ASSOCIATED PROTEIN 1"/>
    <property type="match status" value="1"/>
</dbReference>
<keyword evidence="8" id="KW-0969">Cilium</keyword>
<keyword evidence="8" id="KW-0282">Flagellum</keyword>
<dbReference type="InterPro" id="IPR053927">
    <property type="entry name" value="FlgK_helical"/>
</dbReference>
<evidence type="ECO:0000256" key="2">
    <source>
        <dbReference type="ARBA" id="ARBA00004613"/>
    </source>
</evidence>
<proteinExistence type="inferred from homology"/>
<reference evidence="8 9" key="1">
    <citation type="journal article" date="2013" name="Genome Announc.">
        <title>Complete Genome Sequence of a Chinese Strain of 'Candidatus Liberibacter asiaticus'.</title>
        <authorList>
            <person name="Lin H."/>
            <person name="Han C.S."/>
            <person name="Liu B."/>
            <person name="Lou B."/>
            <person name="Bai X."/>
            <person name="Deng C."/>
            <person name="Civerolo E.L."/>
            <person name="Gupta G."/>
        </authorList>
    </citation>
    <scope>NUCLEOTIDE SEQUENCE [LARGE SCALE GENOMIC DNA]</scope>
    <source>
        <strain evidence="9">gxpsy</strain>
    </source>
</reference>
<accession>A0ABN4B3V8</accession>
<keyword evidence="6" id="KW-0975">Bacterial flagellum</keyword>
<comment type="similarity">
    <text evidence="3">Belongs to the flagella basal body rod proteins family.</text>
</comment>
<evidence type="ECO:0000259" key="7">
    <source>
        <dbReference type="Pfam" id="PF22638"/>
    </source>
</evidence>
<organism evidence="8 9">
    <name type="scientific">Candidatus Liberibacter asiaticus str. gxpsy</name>
    <dbReference type="NCBI Taxonomy" id="1174529"/>
    <lineage>
        <taxon>Bacteria</taxon>
        <taxon>Pseudomonadati</taxon>
        <taxon>Pseudomonadota</taxon>
        <taxon>Alphaproteobacteria</taxon>
        <taxon>Hyphomicrobiales</taxon>
        <taxon>Rhizobiaceae</taxon>
        <taxon>Liberibacter</taxon>
    </lineage>
</organism>
<protein>
    <recommendedName>
        <fullName evidence="4">Flagellar hook-associated protein 1</fullName>
    </recommendedName>
</protein>
<feature type="domain" description="Flagellar hook-associated protein FlgK helical" evidence="7">
    <location>
        <begin position="102"/>
        <end position="302"/>
    </location>
</feature>
<dbReference type="SUPFAM" id="SSF64518">
    <property type="entry name" value="Phase 1 flagellin"/>
    <property type="match status" value="1"/>
</dbReference>
<keyword evidence="5" id="KW-0964">Secreted</keyword>
<dbReference type="EMBL" id="CP004005">
    <property type="protein sequence ID" value="AGH17037.1"/>
    <property type="molecule type" value="Genomic_DNA"/>
</dbReference>
<dbReference type="RefSeq" id="WP_015452634.1">
    <property type="nucleotide sequence ID" value="NC_020549.1"/>
</dbReference>
<evidence type="ECO:0000313" key="8">
    <source>
        <dbReference type="EMBL" id="AGH17037.1"/>
    </source>
</evidence>
<sequence>MSLLAVFNKAQNICNNASQQFASIVRNIENADNKNYVRRDTMTTISPENVTVVTQRSENKNMFDKVLHAHSSAIGQQRLLQSFEALKEMMSADDHYNNSPTHYISKLRDSLESYSKNLSEDILGKTVIDNAEEVVQNFNTSAREVQKIRADADKEIELEISNLRRFLSELTVVNDAIKFKTASKHDAHDFLDQRDVLLQKISEIIGISTIVRNNNDMVVYTSDGTTLFETVPRDINFEKMNSYTVTSESNPIFIDGVVVSSNQGSAVPKGKIKALLQIRDSVVPIFQNQLDEMARVLIGSFSEKDPIAGNSENVPGLFIADGIKDLDNKLCQGISETICVNPQYRSNPSFLRDGGSVSKKFLWNVKNLAGYPDLINHYCDSFNKNFIFDPVAGINTNVTLLEYARNSIGWLEKNRSDSHDLHMKSQVVFNHISESYSNTVGVNLQEELSFLIKVEQSYNISNKLIMFTDKMLQTLLEGVK</sequence>
<gene>
    <name evidence="8" type="ORF">WSI_03335</name>
</gene>
<evidence type="ECO:0000256" key="3">
    <source>
        <dbReference type="ARBA" id="ARBA00009677"/>
    </source>
</evidence>
<evidence type="ECO:0000256" key="5">
    <source>
        <dbReference type="ARBA" id="ARBA00022525"/>
    </source>
</evidence>
<evidence type="ECO:0000313" key="9">
    <source>
        <dbReference type="Proteomes" id="UP000011820"/>
    </source>
</evidence>
<dbReference type="GeneID" id="93077032"/>
<dbReference type="Pfam" id="PF22638">
    <property type="entry name" value="FlgK_D1"/>
    <property type="match status" value="1"/>
</dbReference>
<name>A0ABN4B3V8_LIBAS</name>